<dbReference type="InterPro" id="IPR001054">
    <property type="entry name" value="A/G_cyclase"/>
</dbReference>
<feature type="domain" description="Guanylate cyclase" evidence="22">
    <location>
        <begin position="438"/>
        <end position="568"/>
    </location>
</feature>
<evidence type="ECO:0000256" key="12">
    <source>
        <dbReference type="ARBA" id="ARBA00022998"/>
    </source>
</evidence>
<dbReference type="GO" id="GO:0046872">
    <property type="term" value="F:metal ion binding"/>
    <property type="evidence" value="ECO:0007669"/>
    <property type="project" value="UniProtKB-KW"/>
</dbReference>
<evidence type="ECO:0000259" key="22">
    <source>
        <dbReference type="PROSITE" id="PS50125"/>
    </source>
</evidence>
<dbReference type="PROSITE" id="PS50005">
    <property type="entry name" value="TPR"/>
    <property type="match status" value="1"/>
</dbReference>
<sequence>MNTLSNIFIKCCVMCFVMLLAVGTKLQAQDQKVADSLAIIYKKGGNTTAVQLELLRNLAFNELNDLSLAIRYTNELIVLSRKSKNDLYLFRGYYLRGNKLKLKGNLQEALSDFLLAIKIAQNSKNLVGEGVTYMAMANVFSVMKDTKKAYSYYEKAIAILRKSNEPLKLASALSNLGDEYLKNNQLAQALEYFSESGTYFEKSGYTSGIAYTLGNMGVIYFKQGKNKEAESNLNQAIQSLESIEDFYGISEYLIHLSDIYSKQNNWSKALSAAKRSYQLAVKNGYKDQISTSSLQLSKIYESTHKSNLSLSYFKKYVAYKDSVSNVKMVQELADLRTNFEVSKKQAEVNILEKESEIQKLLAKKQQNVIYATVVVIILISLLVVGLFRRYQFIKKTNAIIESEKNRSNALLLNILPEETAAELKQSGSVRAKKFDSVSVLFTDFVGFTAYAENLSPEKLVESVDYYFSKFDAIIEKYDLEKIKTIGDAYMCAGGLPFETNDHAYKMILAAQEIINCVALAKTERDVFHVRFDIRIGISTGPVVAGVVGTKKFAYDIWGDTVNTASRMESNSETGKINISEATFELVKDRFSCEYRGNIEVKNRGRMNMYFIKQTI</sequence>
<dbReference type="GO" id="GO:0006171">
    <property type="term" value="P:cAMP biosynthetic process"/>
    <property type="evidence" value="ECO:0007669"/>
    <property type="project" value="UniProtKB-KW"/>
</dbReference>
<accession>A0A1I4YQT7</accession>
<evidence type="ECO:0000256" key="13">
    <source>
        <dbReference type="ARBA" id="ARBA00023136"/>
    </source>
</evidence>
<evidence type="ECO:0000256" key="4">
    <source>
        <dbReference type="ARBA" id="ARBA00012201"/>
    </source>
</evidence>
<evidence type="ECO:0000256" key="19">
    <source>
        <dbReference type="RuleBase" id="RU000405"/>
    </source>
</evidence>
<evidence type="ECO:0000256" key="9">
    <source>
        <dbReference type="ARBA" id="ARBA00022840"/>
    </source>
</evidence>
<evidence type="ECO:0000256" key="18">
    <source>
        <dbReference type="PROSITE-ProRule" id="PRU00339"/>
    </source>
</evidence>
<dbReference type="PANTHER" id="PTHR45627">
    <property type="entry name" value="ADENYLATE CYCLASE TYPE 1"/>
    <property type="match status" value="1"/>
</dbReference>
<keyword evidence="21" id="KW-0732">Signal</keyword>
<comment type="subunit">
    <text evidence="17">Homodimer. Can also exist as monomer.</text>
</comment>
<dbReference type="InterPro" id="IPR019734">
    <property type="entry name" value="TPR_rpt"/>
</dbReference>
<dbReference type="GO" id="GO:0035556">
    <property type="term" value="P:intracellular signal transduction"/>
    <property type="evidence" value="ECO:0007669"/>
    <property type="project" value="InterPro"/>
</dbReference>
<keyword evidence="9" id="KW-0067">ATP-binding</keyword>
<dbReference type="Proteomes" id="UP000182961">
    <property type="component" value="Unassembled WGS sequence"/>
</dbReference>
<dbReference type="SMART" id="SM00044">
    <property type="entry name" value="CYCc"/>
    <property type="match status" value="1"/>
</dbReference>
<comment type="subcellular location">
    <subcellularLocation>
        <location evidence="3">Membrane</location>
        <topology evidence="3">Multi-pass membrane protein</topology>
    </subcellularLocation>
</comment>
<dbReference type="InterPro" id="IPR018297">
    <property type="entry name" value="A/G_cyclase_CS"/>
</dbReference>
<evidence type="ECO:0000256" key="5">
    <source>
        <dbReference type="ARBA" id="ARBA00021420"/>
    </source>
</evidence>
<keyword evidence="11 20" id="KW-1133">Transmembrane helix</keyword>
<dbReference type="GO" id="GO:0005524">
    <property type="term" value="F:ATP binding"/>
    <property type="evidence" value="ECO:0007669"/>
    <property type="project" value="UniProtKB-KW"/>
</dbReference>
<evidence type="ECO:0000256" key="16">
    <source>
        <dbReference type="ARBA" id="ARBA00032637"/>
    </source>
</evidence>
<keyword evidence="24" id="KW-1185">Reference proteome</keyword>
<keyword evidence="10" id="KW-0460">Magnesium</keyword>
<dbReference type="InterPro" id="IPR011990">
    <property type="entry name" value="TPR-like_helical_dom_sf"/>
</dbReference>
<evidence type="ECO:0000256" key="20">
    <source>
        <dbReference type="SAM" id="Phobius"/>
    </source>
</evidence>
<dbReference type="Pfam" id="PF00211">
    <property type="entry name" value="Guanylate_cyc"/>
    <property type="match status" value="1"/>
</dbReference>
<evidence type="ECO:0000313" key="24">
    <source>
        <dbReference type="Proteomes" id="UP000182961"/>
    </source>
</evidence>
<dbReference type="PANTHER" id="PTHR45627:SF12">
    <property type="entry name" value="ADENYLATE CYCLASE TYPE 2"/>
    <property type="match status" value="1"/>
</dbReference>
<gene>
    <name evidence="23" type="ORF">SAMN05444143_11265</name>
</gene>
<evidence type="ECO:0000256" key="17">
    <source>
        <dbReference type="ARBA" id="ARBA00064436"/>
    </source>
</evidence>
<dbReference type="eggNOG" id="COG0457">
    <property type="taxonomic scope" value="Bacteria"/>
</dbReference>
<evidence type="ECO:0000256" key="7">
    <source>
        <dbReference type="ARBA" id="ARBA00022723"/>
    </source>
</evidence>
<keyword evidence="6 20" id="KW-0812">Transmembrane</keyword>
<feature type="signal peptide" evidence="21">
    <location>
        <begin position="1"/>
        <end position="28"/>
    </location>
</feature>
<dbReference type="SUPFAM" id="SSF55073">
    <property type="entry name" value="Nucleotide cyclase"/>
    <property type="match status" value="1"/>
</dbReference>
<evidence type="ECO:0000256" key="6">
    <source>
        <dbReference type="ARBA" id="ARBA00022692"/>
    </source>
</evidence>
<evidence type="ECO:0000313" key="23">
    <source>
        <dbReference type="EMBL" id="SFN40009.1"/>
    </source>
</evidence>
<keyword evidence="18" id="KW-0802">TPR repeat</keyword>
<evidence type="ECO:0000256" key="15">
    <source>
        <dbReference type="ARBA" id="ARBA00032597"/>
    </source>
</evidence>
<dbReference type="GO" id="GO:0007189">
    <property type="term" value="P:adenylate cyclase-activating G protein-coupled receptor signaling pathway"/>
    <property type="evidence" value="ECO:0007669"/>
    <property type="project" value="TreeGrafter"/>
</dbReference>
<comment type="catalytic activity">
    <reaction evidence="1">
        <text>ATP = 3',5'-cyclic AMP + diphosphate</text>
        <dbReference type="Rhea" id="RHEA:15389"/>
        <dbReference type="ChEBI" id="CHEBI:30616"/>
        <dbReference type="ChEBI" id="CHEBI:33019"/>
        <dbReference type="ChEBI" id="CHEBI:58165"/>
        <dbReference type="EC" id="4.6.1.1"/>
    </reaction>
</comment>
<dbReference type="CDD" id="cd07302">
    <property type="entry name" value="CHD"/>
    <property type="match status" value="1"/>
</dbReference>
<dbReference type="InterPro" id="IPR029787">
    <property type="entry name" value="Nucleotide_cyclase"/>
</dbReference>
<dbReference type="GO" id="GO:0004016">
    <property type="term" value="F:adenylate cyclase activity"/>
    <property type="evidence" value="ECO:0007669"/>
    <property type="project" value="UniProtKB-EC"/>
</dbReference>
<comment type="cofactor">
    <cofactor evidence="2">
        <name>Mg(2+)</name>
        <dbReference type="ChEBI" id="CHEBI:18420"/>
    </cofactor>
</comment>
<dbReference type="PROSITE" id="PS50125">
    <property type="entry name" value="GUANYLATE_CYCLASE_2"/>
    <property type="match status" value="1"/>
</dbReference>
<keyword evidence="7" id="KW-0479">Metal-binding</keyword>
<evidence type="ECO:0000256" key="8">
    <source>
        <dbReference type="ARBA" id="ARBA00022741"/>
    </source>
</evidence>
<dbReference type="AlphaFoldDB" id="A0A1I4YQT7"/>
<dbReference type="EC" id="4.6.1.1" evidence="4"/>
<reference evidence="24" key="1">
    <citation type="submission" date="2016-10" db="EMBL/GenBank/DDBJ databases">
        <authorList>
            <person name="Varghese N."/>
            <person name="Submissions S."/>
        </authorList>
    </citation>
    <scope>NUCLEOTIDE SEQUENCE [LARGE SCALE GENOMIC DNA]</scope>
    <source>
        <strain evidence="24">DSM 4002</strain>
    </source>
</reference>
<feature type="repeat" description="TPR" evidence="18">
    <location>
        <begin position="170"/>
        <end position="203"/>
    </location>
</feature>
<protein>
    <recommendedName>
        <fullName evidence="5">Adenylate cyclase</fullName>
        <ecNumber evidence="4">4.6.1.1</ecNumber>
    </recommendedName>
    <alternativeName>
        <fullName evidence="15">ATP pyrophosphate-lyase</fullName>
    </alternativeName>
    <alternativeName>
        <fullName evidence="16">Adenylyl cyclase</fullName>
    </alternativeName>
</protein>
<dbReference type="PROSITE" id="PS00452">
    <property type="entry name" value="GUANYLATE_CYCLASE_1"/>
    <property type="match status" value="1"/>
</dbReference>
<keyword evidence="13 20" id="KW-0472">Membrane</keyword>
<evidence type="ECO:0000256" key="3">
    <source>
        <dbReference type="ARBA" id="ARBA00004141"/>
    </source>
</evidence>
<evidence type="ECO:0000256" key="21">
    <source>
        <dbReference type="SAM" id="SignalP"/>
    </source>
</evidence>
<keyword evidence="14 19" id="KW-0456">Lyase</keyword>
<dbReference type="Gene3D" id="1.25.40.10">
    <property type="entry name" value="Tetratricopeptide repeat domain"/>
    <property type="match status" value="1"/>
</dbReference>
<evidence type="ECO:0000256" key="14">
    <source>
        <dbReference type="ARBA" id="ARBA00023239"/>
    </source>
</evidence>
<feature type="chain" id="PRO_5010213309" description="Adenylate cyclase" evidence="21">
    <location>
        <begin position="29"/>
        <end position="615"/>
    </location>
</feature>
<dbReference type="FunFam" id="3.30.70.1230:FF:000033">
    <property type="entry name" value="Adenylate cyclase"/>
    <property type="match status" value="1"/>
</dbReference>
<evidence type="ECO:0000256" key="10">
    <source>
        <dbReference type="ARBA" id="ARBA00022842"/>
    </source>
</evidence>
<name>A0A1I4YQT7_9FLAO</name>
<feature type="transmembrane region" description="Helical" evidence="20">
    <location>
        <begin position="368"/>
        <end position="387"/>
    </location>
</feature>
<proteinExistence type="inferred from homology"/>
<dbReference type="Gene3D" id="3.30.70.1230">
    <property type="entry name" value="Nucleotide cyclase"/>
    <property type="match status" value="1"/>
</dbReference>
<organism evidence="23 24">
    <name type="scientific">Flavobacterium succinicans</name>
    <dbReference type="NCBI Taxonomy" id="29536"/>
    <lineage>
        <taxon>Bacteria</taxon>
        <taxon>Pseudomonadati</taxon>
        <taxon>Bacteroidota</taxon>
        <taxon>Flavobacteriia</taxon>
        <taxon>Flavobacteriales</taxon>
        <taxon>Flavobacteriaceae</taxon>
        <taxon>Flavobacterium</taxon>
    </lineage>
</organism>
<evidence type="ECO:0000256" key="2">
    <source>
        <dbReference type="ARBA" id="ARBA00001946"/>
    </source>
</evidence>
<evidence type="ECO:0000256" key="1">
    <source>
        <dbReference type="ARBA" id="ARBA00001593"/>
    </source>
</evidence>
<dbReference type="EMBL" id="FOUT01000012">
    <property type="protein sequence ID" value="SFN40009.1"/>
    <property type="molecule type" value="Genomic_DNA"/>
</dbReference>
<dbReference type="SMART" id="SM00028">
    <property type="entry name" value="TPR"/>
    <property type="match status" value="5"/>
</dbReference>
<keyword evidence="8" id="KW-0547">Nucleotide-binding</keyword>
<keyword evidence="12" id="KW-0115">cAMP biosynthesis</keyword>
<dbReference type="eggNOG" id="COG2114">
    <property type="taxonomic scope" value="Bacteria"/>
</dbReference>
<dbReference type="SUPFAM" id="SSF48452">
    <property type="entry name" value="TPR-like"/>
    <property type="match status" value="2"/>
</dbReference>
<dbReference type="GO" id="GO:0005886">
    <property type="term" value="C:plasma membrane"/>
    <property type="evidence" value="ECO:0007669"/>
    <property type="project" value="TreeGrafter"/>
</dbReference>
<dbReference type="Pfam" id="PF13424">
    <property type="entry name" value="TPR_12"/>
    <property type="match status" value="2"/>
</dbReference>
<comment type="similarity">
    <text evidence="19">Belongs to the adenylyl cyclase class-4/guanylyl cyclase family.</text>
</comment>
<evidence type="ECO:0000256" key="11">
    <source>
        <dbReference type="ARBA" id="ARBA00022989"/>
    </source>
</evidence>